<dbReference type="EMBL" id="AZHE01000006">
    <property type="protein sequence ID" value="KHN98774.1"/>
    <property type="molecule type" value="Genomic_DNA"/>
</dbReference>
<dbReference type="RefSeq" id="XP_040679840.1">
    <property type="nucleotide sequence ID" value="XM_040822035.1"/>
</dbReference>
<accession>A0A0B2WYZ9</accession>
<comment type="caution">
    <text evidence="2">The sequence shown here is derived from an EMBL/GenBank/DDBJ whole genome shotgun (WGS) entry which is preliminary data.</text>
</comment>
<evidence type="ECO:0000256" key="1">
    <source>
        <dbReference type="SAM" id="MobiDB-lite"/>
    </source>
</evidence>
<sequence>MRPTPVRIRGKRKREPPPIPVSVAAADGTPGKMKRSLASVRASRLSRHHTVLESLPAELLETILLYSESLSLPRSSHLIGAKLSGRATLLRLFMVAFHDTWDQWFGVPKTQWHGPRIQEEDGPSFGGDAVFQSAMLELPWVDIDFILQAQQAWSDRYARDRWYQHSVPFEVEAGSHHLNHDHQGGFSHFNARDCFEADYRRALAWPAFKTESMSWGTHDLHPMTRLPVDLVTGPWDDEKKRRLFWLARGGLQMGAESRNPVPVPWETKVACLENAVINAEEPDPLIINCLIGNWVFLDLPEDIVRKHLVSLDRRLAWGGDEPASRGILRRIRSTLDVFMQLPQYHHMPA</sequence>
<dbReference type="AlphaFoldDB" id="A0A0B2WYZ9"/>
<name>A0A0B2WYZ9_METAS</name>
<protein>
    <submittedName>
        <fullName evidence="2">Uncharacterized protein</fullName>
    </submittedName>
</protein>
<feature type="region of interest" description="Disordered" evidence="1">
    <location>
        <begin position="1"/>
        <end position="32"/>
    </location>
</feature>
<keyword evidence="3" id="KW-1185">Reference proteome</keyword>
<dbReference type="HOGENOM" id="CLU_052078_1_0_1"/>
<gene>
    <name evidence="2" type="ORF">MAM_03236</name>
</gene>
<evidence type="ECO:0000313" key="2">
    <source>
        <dbReference type="EMBL" id="KHN98774.1"/>
    </source>
</evidence>
<dbReference type="Proteomes" id="UP000030816">
    <property type="component" value="Unassembled WGS sequence"/>
</dbReference>
<reference evidence="2 3" key="1">
    <citation type="journal article" date="2014" name="Proc. Natl. Acad. Sci. U.S.A.">
        <title>Trajectory and genomic determinants of fungal-pathogen speciation and host adaptation.</title>
        <authorList>
            <person name="Hu X."/>
            <person name="Xiao G."/>
            <person name="Zheng P."/>
            <person name="Shang Y."/>
            <person name="Su Y."/>
            <person name="Zhang X."/>
            <person name="Liu X."/>
            <person name="Zhan S."/>
            <person name="St Leger R.J."/>
            <person name="Wang C."/>
        </authorList>
    </citation>
    <scope>NUCLEOTIDE SEQUENCE [LARGE SCALE GENOMIC DNA]</scope>
    <source>
        <strain evidence="2 3">ARSEF 1941</strain>
    </source>
</reference>
<organism evidence="2 3">
    <name type="scientific">Metarhizium album (strain ARSEF 1941)</name>
    <dbReference type="NCBI Taxonomy" id="1081103"/>
    <lineage>
        <taxon>Eukaryota</taxon>
        <taxon>Fungi</taxon>
        <taxon>Dikarya</taxon>
        <taxon>Ascomycota</taxon>
        <taxon>Pezizomycotina</taxon>
        <taxon>Sordariomycetes</taxon>
        <taxon>Hypocreomycetidae</taxon>
        <taxon>Hypocreales</taxon>
        <taxon>Clavicipitaceae</taxon>
        <taxon>Metarhizium</taxon>
    </lineage>
</organism>
<dbReference type="OrthoDB" id="4167490at2759"/>
<dbReference type="GeneID" id="63737691"/>
<proteinExistence type="predicted"/>
<dbReference type="STRING" id="1081103.A0A0B2WYZ9"/>
<evidence type="ECO:0000313" key="3">
    <source>
        <dbReference type="Proteomes" id="UP000030816"/>
    </source>
</evidence>